<keyword evidence="2" id="KW-1185">Reference proteome</keyword>
<evidence type="ECO:0000313" key="2">
    <source>
        <dbReference type="Proteomes" id="UP000632766"/>
    </source>
</evidence>
<dbReference type="Proteomes" id="UP000632766">
    <property type="component" value="Unassembled WGS sequence"/>
</dbReference>
<name>A0A8J7HNI9_9NOST</name>
<reference evidence="1 2" key="1">
    <citation type="journal article" date="2021" name="Int. J. Syst. Evol. Microbiol.">
        <title>Amazonocrinis nigriterrae gen. nov., sp. nov., Atlanticothrix silvestris gen. nov., sp. nov. and Dendronalium phyllosphericum gen. nov., sp. nov., nostocacean cyanobacteria from Brazilian environments.</title>
        <authorList>
            <person name="Alvarenga D.O."/>
            <person name="Andreote A.P.D."/>
            <person name="Branco L.H.Z."/>
            <person name="Delbaje E."/>
            <person name="Cruz R.B."/>
            <person name="Varani A.M."/>
            <person name="Fiore M.F."/>
        </authorList>
    </citation>
    <scope>NUCLEOTIDE SEQUENCE [LARGE SCALE GENOMIC DNA]</scope>
    <source>
        <strain evidence="1 2">CENA67</strain>
    </source>
</reference>
<accession>A0A8J7HNI9</accession>
<protein>
    <submittedName>
        <fullName evidence="1">Uncharacterized protein</fullName>
    </submittedName>
</protein>
<comment type="caution">
    <text evidence="1">The sequence shown here is derived from an EMBL/GenBank/DDBJ whole genome shotgun (WGS) entry which is preliminary data.</text>
</comment>
<gene>
    <name evidence="1" type="ORF">I8748_00270</name>
</gene>
<organism evidence="1 2">
    <name type="scientific">Amazonocrinis nigriterrae CENA67</name>
    <dbReference type="NCBI Taxonomy" id="2794033"/>
    <lineage>
        <taxon>Bacteria</taxon>
        <taxon>Bacillati</taxon>
        <taxon>Cyanobacteriota</taxon>
        <taxon>Cyanophyceae</taxon>
        <taxon>Nostocales</taxon>
        <taxon>Nostocaceae</taxon>
        <taxon>Amazonocrinis</taxon>
        <taxon>Amazonocrinis nigriterrae</taxon>
    </lineage>
</organism>
<dbReference type="EMBL" id="JAECZC010000001">
    <property type="protein sequence ID" value="MBH8560658.1"/>
    <property type="molecule type" value="Genomic_DNA"/>
</dbReference>
<sequence>MTIWDGNLTVEGAECGIHSWNRNYHVQQLIINLRSHDYFFRRSHFFGLP</sequence>
<proteinExistence type="predicted"/>
<evidence type="ECO:0000313" key="1">
    <source>
        <dbReference type="EMBL" id="MBH8560658.1"/>
    </source>
</evidence>
<dbReference type="AlphaFoldDB" id="A0A8J7HNI9"/>
<dbReference type="RefSeq" id="WP_198122724.1">
    <property type="nucleotide sequence ID" value="NZ_JAECZC010000001.1"/>
</dbReference>